<keyword evidence="2" id="KW-1185">Reference proteome</keyword>
<proteinExistence type="predicted"/>
<evidence type="ECO:0000313" key="2">
    <source>
        <dbReference type="Proteomes" id="UP001144256"/>
    </source>
</evidence>
<organism evidence="1 2">
    <name type="scientific">Vallitalea longa</name>
    <dbReference type="NCBI Taxonomy" id="2936439"/>
    <lineage>
        <taxon>Bacteria</taxon>
        <taxon>Bacillati</taxon>
        <taxon>Bacillota</taxon>
        <taxon>Clostridia</taxon>
        <taxon>Lachnospirales</taxon>
        <taxon>Vallitaleaceae</taxon>
        <taxon>Vallitalea</taxon>
    </lineage>
</organism>
<dbReference type="RefSeq" id="WP_281814070.1">
    <property type="nucleotide sequence ID" value="NZ_BRLB01000002.1"/>
</dbReference>
<protein>
    <submittedName>
        <fullName evidence="1">Uncharacterized protein</fullName>
    </submittedName>
</protein>
<dbReference type="AlphaFoldDB" id="A0A9W6DF14"/>
<dbReference type="EMBL" id="BRLB01000002">
    <property type="protein sequence ID" value="GKX29012.1"/>
    <property type="molecule type" value="Genomic_DNA"/>
</dbReference>
<evidence type="ECO:0000313" key="1">
    <source>
        <dbReference type="EMBL" id="GKX29012.1"/>
    </source>
</evidence>
<reference evidence="1" key="1">
    <citation type="submission" date="2022-06" db="EMBL/GenBank/DDBJ databases">
        <title>Vallitalea longa sp. nov., an anaerobic bacterium isolated from marine sediment.</title>
        <authorList>
            <person name="Hirano S."/>
            <person name="Terahara T."/>
            <person name="Mori K."/>
            <person name="Hamada M."/>
            <person name="Matsumoto R."/>
            <person name="Kobayashi T."/>
        </authorList>
    </citation>
    <scope>NUCLEOTIDE SEQUENCE</scope>
    <source>
        <strain evidence="1">SH18-1</strain>
    </source>
</reference>
<sequence length="113" mass="13392">MRDTIKNALNDIATTQWMIRPSGFPSISFRIINEEGSVFTTGGEVETELFIQVDIWTKKQIDHVNISKSVKERLMSLDFSRPFETEEYESDTNIFHYIQRYYYLRNNESEVIQ</sequence>
<dbReference type="Proteomes" id="UP001144256">
    <property type="component" value="Unassembled WGS sequence"/>
</dbReference>
<comment type="caution">
    <text evidence="1">The sequence shown here is derived from an EMBL/GenBank/DDBJ whole genome shotgun (WGS) entry which is preliminary data.</text>
</comment>
<gene>
    <name evidence="1" type="ORF">SH1V18_14920</name>
</gene>
<accession>A0A9W6DF14</accession>
<name>A0A9W6DF14_9FIRM</name>